<sequence length="275" mass="31066">MQFNGGLGNAAIYAGRVVHVRHRPRQHKLSYDVFSLLLDLDELAQQSRSMRFFGHNRAALFSFWDEDHGNGEVGELKPWIAAQLIEAGLSFENLQVRVLCYPRILGYVFNPLTVYFCHDGGGSLRAVLYEVSNTFHERHTYVIPVEDGQAGSIRQSCAKNLYVSPFVPMACRYDFRIVPPGETTLVAIDESDAEGALLFASFAGKRRAFNDRSLLRIFFEYPLMTLKVTAGIHWEALRLWWKGVPVVRHHKAASRVATTIVSLKSPAPERSRKQG</sequence>
<gene>
    <name evidence="1" type="ORF">QO002_002871</name>
</gene>
<organism evidence="1 2">
    <name type="scientific">Pararhizobium capsulatum DSM 1112</name>
    <dbReference type="NCBI Taxonomy" id="1121113"/>
    <lineage>
        <taxon>Bacteria</taxon>
        <taxon>Pseudomonadati</taxon>
        <taxon>Pseudomonadota</taxon>
        <taxon>Alphaproteobacteria</taxon>
        <taxon>Hyphomicrobiales</taxon>
        <taxon>Rhizobiaceae</taxon>
        <taxon>Rhizobium/Agrobacterium group</taxon>
        <taxon>Pararhizobium</taxon>
    </lineage>
</organism>
<name>A0ABU0BR50_9HYPH</name>
<protein>
    <submittedName>
        <fullName evidence="1">DUF1365 family protein</fullName>
    </submittedName>
</protein>
<dbReference type="EMBL" id="JAUSVF010000001">
    <property type="protein sequence ID" value="MDQ0320733.1"/>
    <property type="molecule type" value="Genomic_DNA"/>
</dbReference>
<dbReference type="Pfam" id="PF07103">
    <property type="entry name" value="DUF1365"/>
    <property type="match status" value="1"/>
</dbReference>
<reference evidence="1 2" key="1">
    <citation type="submission" date="2023-07" db="EMBL/GenBank/DDBJ databases">
        <title>Genomic Encyclopedia of Type Strains, Phase IV (KMG-IV): sequencing the most valuable type-strain genomes for metagenomic binning, comparative biology and taxonomic classification.</title>
        <authorList>
            <person name="Goeker M."/>
        </authorList>
    </citation>
    <scope>NUCLEOTIDE SEQUENCE [LARGE SCALE GENOMIC DNA]</scope>
    <source>
        <strain evidence="1 2">DSM 1112</strain>
    </source>
</reference>
<evidence type="ECO:0000313" key="2">
    <source>
        <dbReference type="Proteomes" id="UP001230207"/>
    </source>
</evidence>
<dbReference type="PANTHER" id="PTHR33973">
    <property type="entry name" value="OS07G0153300 PROTEIN"/>
    <property type="match status" value="1"/>
</dbReference>
<proteinExistence type="predicted"/>
<evidence type="ECO:0000313" key="1">
    <source>
        <dbReference type="EMBL" id="MDQ0320733.1"/>
    </source>
</evidence>
<dbReference type="InterPro" id="IPR010775">
    <property type="entry name" value="DUF1365"/>
</dbReference>
<dbReference type="Proteomes" id="UP001230207">
    <property type="component" value="Unassembled WGS sequence"/>
</dbReference>
<accession>A0ABU0BR50</accession>
<comment type="caution">
    <text evidence="1">The sequence shown here is derived from an EMBL/GenBank/DDBJ whole genome shotgun (WGS) entry which is preliminary data.</text>
</comment>
<dbReference type="PANTHER" id="PTHR33973:SF4">
    <property type="entry name" value="OS07G0153300 PROTEIN"/>
    <property type="match status" value="1"/>
</dbReference>
<dbReference type="RefSeq" id="WP_307230746.1">
    <property type="nucleotide sequence ID" value="NZ_JAUSVF010000001.1"/>
</dbReference>
<keyword evidence="2" id="KW-1185">Reference proteome</keyword>